<reference evidence="4 5" key="1">
    <citation type="submission" date="2019-07" db="EMBL/GenBank/DDBJ databases">
        <title>Whole genome shotgun sequence of Cellulomonas xylanilytica NBRC 101102.</title>
        <authorList>
            <person name="Hosoyama A."/>
            <person name="Uohara A."/>
            <person name="Ohji S."/>
            <person name="Ichikawa N."/>
        </authorList>
    </citation>
    <scope>NUCLEOTIDE SEQUENCE [LARGE SCALE GENOMIC DNA]</scope>
    <source>
        <strain evidence="4 5">NBRC 101102</strain>
    </source>
</reference>
<organism evidence="4 5">
    <name type="scientific">Cellulomonas xylanilytica</name>
    <dbReference type="NCBI Taxonomy" id="233583"/>
    <lineage>
        <taxon>Bacteria</taxon>
        <taxon>Bacillati</taxon>
        <taxon>Actinomycetota</taxon>
        <taxon>Actinomycetes</taxon>
        <taxon>Micrococcales</taxon>
        <taxon>Cellulomonadaceae</taxon>
        <taxon>Cellulomonas</taxon>
    </lineage>
</organism>
<dbReference type="Pfam" id="PF17754">
    <property type="entry name" value="TetR_C_14"/>
    <property type="match status" value="1"/>
</dbReference>
<dbReference type="Gene3D" id="1.10.357.10">
    <property type="entry name" value="Tetracycline Repressor, domain 2"/>
    <property type="match status" value="1"/>
</dbReference>
<dbReference type="InterPro" id="IPR050109">
    <property type="entry name" value="HTH-type_TetR-like_transc_reg"/>
</dbReference>
<sequence length="195" mass="20926">MPSAPTPPSSRAADTRRSLQTHALHLFEEQGYEQTTVAEIAKAAGVSHMTFFRNFPTKEDVVLDDPYDPMLAEAVAAQPRDLVPLERVRLGLLSALAGLQSAEFDEESRRRLRLATGVPALRARIWESMTRTQDAVVTVLVAQDVERSVAEASVGAVLGAMTSGLMHWGAAQPATDGPMLADALATALDVLGPPR</sequence>
<evidence type="ECO:0000313" key="5">
    <source>
        <dbReference type="Proteomes" id="UP000321118"/>
    </source>
</evidence>
<dbReference type="PANTHER" id="PTHR30055:SF226">
    <property type="entry name" value="HTH-TYPE TRANSCRIPTIONAL REGULATOR PKSA"/>
    <property type="match status" value="1"/>
</dbReference>
<dbReference type="SUPFAM" id="SSF46689">
    <property type="entry name" value="Homeodomain-like"/>
    <property type="match status" value="1"/>
</dbReference>
<dbReference type="GO" id="GO:0003700">
    <property type="term" value="F:DNA-binding transcription factor activity"/>
    <property type="evidence" value="ECO:0007669"/>
    <property type="project" value="TreeGrafter"/>
</dbReference>
<keyword evidence="5" id="KW-1185">Reference proteome</keyword>
<dbReference type="AlphaFoldDB" id="A0A510V296"/>
<dbReference type="PANTHER" id="PTHR30055">
    <property type="entry name" value="HTH-TYPE TRANSCRIPTIONAL REGULATOR RUTR"/>
    <property type="match status" value="1"/>
</dbReference>
<dbReference type="RefSeq" id="WP_222594511.1">
    <property type="nucleotide sequence ID" value="NZ_BJUB01000004.1"/>
</dbReference>
<protein>
    <submittedName>
        <fullName evidence="4">TetR family transcriptional regulator</fullName>
    </submittedName>
</protein>
<proteinExistence type="predicted"/>
<comment type="caution">
    <text evidence="4">The sequence shown here is derived from an EMBL/GenBank/DDBJ whole genome shotgun (WGS) entry which is preliminary data.</text>
</comment>
<dbReference type="GO" id="GO:0000976">
    <property type="term" value="F:transcription cis-regulatory region binding"/>
    <property type="evidence" value="ECO:0007669"/>
    <property type="project" value="TreeGrafter"/>
</dbReference>
<dbReference type="InterPro" id="IPR001647">
    <property type="entry name" value="HTH_TetR"/>
</dbReference>
<dbReference type="PROSITE" id="PS50977">
    <property type="entry name" value="HTH_TETR_2"/>
    <property type="match status" value="1"/>
</dbReference>
<dbReference type="Pfam" id="PF00440">
    <property type="entry name" value="TetR_N"/>
    <property type="match status" value="1"/>
</dbReference>
<evidence type="ECO:0000259" key="3">
    <source>
        <dbReference type="PROSITE" id="PS50977"/>
    </source>
</evidence>
<feature type="DNA-binding region" description="H-T-H motif" evidence="2">
    <location>
        <begin position="36"/>
        <end position="55"/>
    </location>
</feature>
<accession>A0A510V296</accession>
<evidence type="ECO:0000256" key="1">
    <source>
        <dbReference type="ARBA" id="ARBA00023125"/>
    </source>
</evidence>
<name>A0A510V296_9CELL</name>
<dbReference type="EMBL" id="BJUB01000004">
    <property type="protein sequence ID" value="GEK21017.1"/>
    <property type="molecule type" value="Genomic_DNA"/>
</dbReference>
<dbReference type="Gene3D" id="1.10.10.60">
    <property type="entry name" value="Homeodomain-like"/>
    <property type="match status" value="1"/>
</dbReference>
<dbReference type="InterPro" id="IPR009057">
    <property type="entry name" value="Homeodomain-like_sf"/>
</dbReference>
<dbReference type="InterPro" id="IPR041347">
    <property type="entry name" value="MftR_C"/>
</dbReference>
<gene>
    <name evidence="4" type="ORF">CXY01_15370</name>
</gene>
<keyword evidence="1 2" id="KW-0238">DNA-binding</keyword>
<dbReference type="PRINTS" id="PR00455">
    <property type="entry name" value="HTHTETR"/>
</dbReference>
<evidence type="ECO:0000256" key="2">
    <source>
        <dbReference type="PROSITE-ProRule" id="PRU00335"/>
    </source>
</evidence>
<dbReference type="Proteomes" id="UP000321118">
    <property type="component" value="Unassembled WGS sequence"/>
</dbReference>
<evidence type="ECO:0000313" key="4">
    <source>
        <dbReference type="EMBL" id="GEK21017.1"/>
    </source>
</evidence>
<feature type="domain" description="HTH tetR-type" evidence="3">
    <location>
        <begin position="13"/>
        <end position="73"/>
    </location>
</feature>